<evidence type="ECO:0000256" key="1">
    <source>
        <dbReference type="ARBA" id="ARBA00004141"/>
    </source>
</evidence>
<dbReference type="AlphaFoldDB" id="A0A5M3MP19"/>
<evidence type="ECO:0000313" key="9">
    <source>
        <dbReference type="EMBL" id="EIW80922.1"/>
    </source>
</evidence>
<evidence type="ECO:0000256" key="4">
    <source>
        <dbReference type="ARBA" id="ARBA00023136"/>
    </source>
</evidence>
<comment type="similarity">
    <text evidence="5">Belongs to the SAT4 family.</text>
</comment>
<comment type="subcellular location">
    <subcellularLocation>
        <location evidence="1">Membrane</location>
        <topology evidence="1">Multi-pass membrane protein</topology>
    </subcellularLocation>
</comment>
<proteinExistence type="inferred from homology"/>
<organism evidence="9 10">
    <name type="scientific">Coniophora puteana (strain RWD-64-598)</name>
    <name type="common">Brown rot fungus</name>
    <dbReference type="NCBI Taxonomy" id="741705"/>
    <lineage>
        <taxon>Eukaryota</taxon>
        <taxon>Fungi</taxon>
        <taxon>Dikarya</taxon>
        <taxon>Basidiomycota</taxon>
        <taxon>Agaricomycotina</taxon>
        <taxon>Agaricomycetes</taxon>
        <taxon>Agaricomycetidae</taxon>
        <taxon>Boletales</taxon>
        <taxon>Coniophorineae</taxon>
        <taxon>Coniophoraceae</taxon>
        <taxon>Coniophora</taxon>
    </lineage>
</organism>
<feature type="transmembrane region" description="Helical" evidence="7">
    <location>
        <begin position="190"/>
        <end position="212"/>
    </location>
</feature>
<feature type="transmembrane region" description="Helical" evidence="7">
    <location>
        <begin position="12"/>
        <end position="30"/>
    </location>
</feature>
<dbReference type="OrthoDB" id="444631at2759"/>
<dbReference type="GO" id="GO:0016020">
    <property type="term" value="C:membrane"/>
    <property type="evidence" value="ECO:0007669"/>
    <property type="project" value="UniProtKB-SubCell"/>
</dbReference>
<feature type="transmembrane region" description="Helical" evidence="7">
    <location>
        <begin position="110"/>
        <end position="131"/>
    </location>
</feature>
<reference evidence="10" key="1">
    <citation type="journal article" date="2012" name="Science">
        <title>The Paleozoic origin of enzymatic lignin decomposition reconstructed from 31 fungal genomes.</title>
        <authorList>
            <person name="Floudas D."/>
            <person name="Binder M."/>
            <person name="Riley R."/>
            <person name="Barry K."/>
            <person name="Blanchette R.A."/>
            <person name="Henrissat B."/>
            <person name="Martinez A.T."/>
            <person name="Otillar R."/>
            <person name="Spatafora J.W."/>
            <person name="Yadav J.S."/>
            <person name="Aerts A."/>
            <person name="Benoit I."/>
            <person name="Boyd A."/>
            <person name="Carlson A."/>
            <person name="Copeland A."/>
            <person name="Coutinho P.M."/>
            <person name="de Vries R.P."/>
            <person name="Ferreira P."/>
            <person name="Findley K."/>
            <person name="Foster B."/>
            <person name="Gaskell J."/>
            <person name="Glotzer D."/>
            <person name="Gorecki P."/>
            <person name="Heitman J."/>
            <person name="Hesse C."/>
            <person name="Hori C."/>
            <person name="Igarashi K."/>
            <person name="Jurgens J.A."/>
            <person name="Kallen N."/>
            <person name="Kersten P."/>
            <person name="Kohler A."/>
            <person name="Kuees U."/>
            <person name="Kumar T.K.A."/>
            <person name="Kuo A."/>
            <person name="LaButti K."/>
            <person name="Larrondo L.F."/>
            <person name="Lindquist E."/>
            <person name="Ling A."/>
            <person name="Lombard V."/>
            <person name="Lucas S."/>
            <person name="Lundell T."/>
            <person name="Martin R."/>
            <person name="McLaughlin D.J."/>
            <person name="Morgenstern I."/>
            <person name="Morin E."/>
            <person name="Murat C."/>
            <person name="Nagy L.G."/>
            <person name="Nolan M."/>
            <person name="Ohm R.A."/>
            <person name="Patyshakuliyeva A."/>
            <person name="Rokas A."/>
            <person name="Ruiz-Duenas F.J."/>
            <person name="Sabat G."/>
            <person name="Salamov A."/>
            <person name="Samejima M."/>
            <person name="Schmutz J."/>
            <person name="Slot J.C."/>
            <person name="St John F."/>
            <person name="Stenlid J."/>
            <person name="Sun H."/>
            <person name="Sun S."/>
            <person name="Syed K."/>
            <person name="Tsang A."/>
            <person name="Wiebenga A."/>
            <person name="Young D."/>
            <person name="Pisabarro A."/>
            <person name="Eastwood D.C."/>
            <person name="Martin F."/>
            <person name="Cullen D."/>
            <person name="Grigoriev I.V."/>
            <person name="Hibbett D.S."/>
        </authorList>
    </citation>
    <scope>NUCLEOTIDE SEQUENCE [LARGE SCALE GENOMIC DNA]</scope>
    <source>
        <strain evidence="10">RWD-64-598 SS2</strain>
    </source>
</reference>
<evidence type="ECO:0000259" key="8">
    <source>
        <dbReference type="Pfam" id="PF20684"/>
    </source>
</evidence>
<dbReference type="KEGG" id="cput:CONPUDRAFT_165164"/>
<feature type="domain" description="Rhodopsin" evidence="8">
    <location>
        <begin position="27"/>
        <end position="243"/>
    </location>
</feature>
<evidence type="ECO:0000256" key="7">
    <source>
        <dbReference type="SAM" id="Phobius"/>
    </source>
</evidence>
<evidence type="ECO:0000313" key="10">
    <source>
        <dbReference type="Proteomes" id="UP000053558"/>
    </source>
</evidence>
<feature type="transmembrane region" description="Helical" evidence="7">
    <location>
        <begin position="151"/>
        <end position="178"/>
    </location>
</feature>
<dbReference type="GeneID" id="19205263"/>
<evidence type="ECO:0000256" key="3">
    <source>
        <dbReference type="ARBA" id="ARBA00022989"/>
    </source>
</evidence>
<gene>
    <name evidence="9" type="ORF">CONPUDRAFT_165164</name>
</gene>
<keyword evidence="10" id="KW-1185">Reference proteome</keyword>
<dbReference type="Proteomes" id="UP000053558">
    <property type="component" value="Unassembled WGS sequence"/>
</dbReference>
<feature type="transmembrane region" description="Helical" evidence="7">
    <location>
        <begin position="218"/>
        <end position="244"/>
    </location>
</feature>
<keyword evidence="2 7" id="KW-0812">Transmembrane</keyword>
<protein>
    <recommendedName>
        <fullName evidence="8">Rhodopsin domain-containing protein</fullName>
    </recommendedName>
</protein>
<keyword evidence="3 7" id="KW-1133">Transmembrane helix</keyword>
<dbReference type="PANTHER" id="PTHR33048:SF19">
    <property type="entry name" value="MEMBRANE PROTEIN PTH11-LIKE, PUTATIVE (AFU_ORTHOLOGUE AFUA_1G14080)-RELATED"/>
    <property type="match status" value="1"/>
</dbReference>
<dbReference type="Pfam" id="PF20684">
    <property type="entry name" value="Fung_rhodopsin"/>
    <property type="match status" value="1"/>
</dbReference>
<dbReference type="InterPro" id="IPR049326">
    <property type="entry name" value="Rhodopsin_dom_fungi"/>
</dbReference>
<sequence length="317" mass="35219">MAGVTDLQVQVAGMALSLLSVLAALFRLAYRHRLHRLWLDDAAVAVATTFQILQMTFTQIRYNPQKFSSEVLVAGYYIAALACLIVVWASRISILTTIICLTIYPRTRRWFLACLAMFAVACIVLMAQEIWTCEGSPEWKHLDSPPQCSLGLQVAIAQIIANFFSDALLIIAPLRLIYGARLSKAQRIRITTVFCASAATTAVSVWHVYYLIHREGRIDILAGILEMSISLIVANLNVIIAFCCRIAEDHTEKPNFTTIVFSSEILNRTEQDSISMTDHIRVDVCTETHSEFAGKSRSVRGDQTSSSGQGDKERGDV</sequence>
<feature type="transmembrane region" description="Helical" evidence="7">
    <location>
        <begin position="42"/>
        <end position="62"/>
    </location>
</feature>
<feature type="transmembrane region" description="Helical" evidence="7">
    <location>
        <begin position="74"/>
        <end position="103"/>
    </location>
</feature>
<accession>A0A5M3MP19</accession>
<name>A0A5M3MP19_CONPW</name>
<keyword evidence="4 7" id="KW-0472">Membrane</keyword>
<dbReference type="PANTHER" id="PTHR33048">
    <property type="entry name" value="PTH11-LIKE INTEGRAL MEMBRANE PROTEIN (AFU_ORTHOLOGUE AFUA_5G11245)"/>
    <property type="match status" value="1"/>
</dbReference>
<comment type="caution">
    <text evidence="9">The sequence shown here is derived from an EMBL/GenBank/DDBJ whole genome shotgun (WGS) entry which is preliminary data.</text>
</comment>
<dbReference type="InterPro" id="IPR052337">
    <property type="entry name" value="SAT4-like"/>
</dbReference>
<feature type="region of interest" description="Disordered" evidence="6">
    <location>
        <begin position="293"/>
        <end position="317"/>
    </location>
</feature>
<evidence type="ECO:0000256" key="2">
    <source>
        <dbReference type="ARBA" id="ARBA00022692"/>
    </source>
</evidence>
<dbReference type="RefSeq" id="XP_007768377.1">
    <property type="nucleotide sequence ID" value="XM_007770187.1"/>
</dbReference>
<evidence type="ECO:0000256" key="6">
    <source>
        <dbReference type="SAM" id="MobiDB-lite"/>
    </source>
</evidence>
<dbReference type="EMBL" id="JH711578">
    <property type="protein sequence ID" value="EIW80922.1"/>
    <property type="molecule type" value="Genomic_DNA"/>
</dbReference>
<evidence type="ECO:0000256" key="5">
    <source>
        <dbReference type="ARBA" id="ARBA00038359"/>
    </source>
</evidence>